<keyword evidence="2" id="KW-1185">Reference proteome</keyword>
<name>A0A562YGK4_9FLAO</name>
<proteinExistence type="predicted"/>
<protein>
    <submittedName>
        <fullName evidence="1">Uncharacterized protein</fullName>
    </submittedName>
</protein>
<dbReference type="Proteomes" id="UP000295814">
    <property type="component" value="Unassembled WGS sequence"/>
</dbReference>
<gene>
    <name evidence="1" type="ORF">E1J38_003975</name>
</gene>
<evidence type="ECO:0000313" key="1">
    <source>
        <dbReference type="EMBL" id="TWO33942.1"/>
    </source>
</evidence>
<sequence>MKNLLFVLISLILFSCGNKTNKKNHSIIGMEFQKFKEIERFSNYSKISDTVVYGNYSEPKHGILHLRNKKINLIIFKSINFDSENENRIFRILDTLVIPKLNKHEVITIGYCQRNDNNNENLIAIVEKTDSLKIRNIRKVWTANTNTNKIEIVNNLNRINCFNEWFSK</sequence>
<organism evidence="1 2">
    <name type="scientific">Seonamhaeicola sediminis</name>
    <dbReference type="NCBI Taxonomy" id="2528206"/>
    <lineage>
        <taxon>Bacteria</taxon>
        <taxon>Pseudomonadati</taxon>
        <taxon>Bacteroidota</taxon>
        <taxon>Flavobacteriia</taxon>
        <taxon>Flavobacteriales</taxon>
        <taxon>Flavobacteriaceae</taxon>
    </lineage>
</organism>
<evidence type="ECO:0000313" key="2">
    <source>
        <dbReference type="Proteomes" id="UP000295814"/>
    </source>
</evidence>
<dbReference type="PROSITE" id="PS51257">
    <property type="entry name" value="PROKAR_LIPOPROTEIN"/>
    <property type="match status" value="1"/>
</dbReference>
<accession>A0A562YGK4</accession>
<reference evidence="1 2" key="1">
    <citation type="submission" date="2019-07" db="EMBL/GenBank/DDBJ databases">
        <title>Seonamhaeicola sp. W255 draft genome.</title>
        <authorList>
            <person name="Zhang X.-Y."/>
            <person name="Zhang R."/>
            <person name="Zhong Y.-L."/>
            <person name="Du Z.-J."/>
        </authorList>
    </citation>
    <scope>NUCLEOTIDE SEQUENCE [LARGE SCALE GENOMIC DNA]</scope>
    <source>
        <strain evidence="1 2">W255</strain>
    </source>
</reference>
<dbReference type="RefSeq" id="WP_133355734.1">
    <property type="nucleotide sequence ID" value="NZ_SMZJ02000002.1"/>
</dbReference>
<dbReference type="AlphaFoldDB" id="A0A562YGK4"/>
<dbReference type="OrthoDB" id="1439479at2"/>
<dbReference type="EMBL" id="SMZJ02000002">
    <property type="protein sequence ID" value="TWO33942.1"/>
    <property type="molecule type" value="Genomic_DNA"/>
</dbReference>
<comment type="caution">
    <text evidence="1">The sequence shown here is derived from an EMBL/GenBank/DDBJ whole genome shotgun (WGS) entry which is preliminary data.</text>
</comment>